<gene>
    <name evidence="2" type="ORF">Defa_27680</name>
</gene>
<dbReference type="EMBL" id="BAAFSG010000001">
    <property type="protein sequence ID" value="GAB1255281.1"/>
    <property type="molecule type" value="Genomic_DNA"/>
</dbReference>
<keyword evidence="1" id="KW-0812">Transmembrane</keyword>
<dbReference type="Proteomes" id="UP001628192">
    <property type="component" value="Unassembled WGS sequence"/>
</dbReference>
<evidence type="ECO:0000313" key="2">
    <source>
        <dbReference type="EMBL" id="GAB1255281.1"/>
    </source>
</evidence>
<protein>
    <submittedName>
        <fullName evidence="2">Uncharacterized protein</fullName>
    </submittedName>
</protein>
<organism evidence="2 3">
    <name type="scientific">Desulfovibrio falkowii</name>
    <dbReference type="NCBI Taxonomy" id="3136602"/>
    <lineage>
        <taxon>Bacteria</taxon>
        <taxon>Pseudomonadati</taxon>
        <taxon>Thermodesulfobacteriota</taxon>
        <taxon>Desulfovibrionia</taxon>
        <taxon>Desulfovibrionales</taxon>
        <taxon>Desulfovibrionaceae</taxon>
        <taxon>Desulfovibrio</taxon>
    </lineage>
</organism>
<sequence>MLHKKTDIVYPKIPQSGRRVAGGIGGICLAGLSAVAGPAVRHGREMQKRCAARGMARPAHLTLL</sequence>
<name>A0ABQ0ECG3_9BACT</name>
<accession>A0ABQ0ECG3</accession>
<feature type="transmembrane region" description="Helical" evidence="1">
    <location>
        <begin position="20"/>
        <end position="40"/>
    </location>
</feature>
<reference evidence="2 3" key="1">
    <citation type="journal article" date="2025" name="Int. J. Syst. Evol. Microbiol.">
        <title>Desulfovibrio falkowii sp. nov., Porphyromonas miyakawae sp. nov., Mediterraneibacter flintii sp. nov. and Owariibacterium komagatae gen. nov., sp. nov., isolated from human faeces.</title>
        <authorList>
            <person name="Hamaguchi T."/>
            <person name="Ohara M."/>
            <person name="Hisatomi A."/>
            <person name="Sekiguchi K."/>
            <person name="Takeda J.I."/>
            <person name="Ueyama J."/>
            <person name="Ito M."/>
            <person name="Nishiwaki H."/>
            <person name="Ogi T."/>
            <person name="Hirayama M."/>
            <person name="Ohkuma M."/>
            <person name="Sakamoto M."/>
            <person name="Ohno K."/>
        </authorList>
    </citation>
    <scope>NUCLEOTIDE SEQUENCE [LARGE SCALE GENOMIC DNA]</scope>
    <source>
        <strain evidence="2 3">13CB8C</strain>
    </source>
</reference>
<comment type="caution">
    <text evidence="2">The sequence shown here is derived from an EMBL/GenBank/DDBJ whole genome shotgun (WGS) entry which is preliminary data.</text>
</comment>
<keyword evidence="1" id="KW-1133">Transmembrane helix</keyword>
<evidence type="ECO:0000256" key="1">
    <source>
        <dbReference type="SAM" id="Phobius"/>
    </source>
</evidence>
<proteinExistence type="predicted"/>
<evidence type="ECO:0000313" key="3">
    <source>
        <dbReference type="Proteomes" id="UP001628192"/>
    </source>
</evidence>
<keyword evidence="1" id="KW-0472">Membrane</keyword>
<keyword evidence="3" id="KW-1185">Reference proteome</keyword>